<evidence type="ECO:0000256" key="1">
    <source>
        <dbReference type="SAM" id="Coils"/>
    </source>
</evidence>
<dbReference type="InterPro" id="IPR036047">
    <property type="entry name" value="F-box-like_dom_sf"/>
</dbReference>
<reference evidence="3 5" key="1">
    <citation type="journal article" date="2011" name="Nature">
        <title>The Medicago genome provides insight into the evolution of rhizobial symbioses.</title>
        <authorList>
            <person name="Young N.D."/>
            <person name="Debelle F."/>
            <person name="Oldroyd G.E."/>
            <person name="Geurts R."/>
            <person name="Cannon S.B."/>
            <person name="Udvardi M.K."/>
            <person name="Benedito V.A."/>
            <person name="Mayer K.F."/>
            <person name="Gouzy J."/>
            <person name="Schoof H."/>
            <person name="Van de Peer Y."/>
            <person name="Proost S."/>
            <person name="Cook D.R."/>
            <person name="Meyers B.C."/>
            <person name="Spannagl M."/>
            <person name="Cheung F."/>
            <person name="De Mita S."/>
            <person name="Krishnakumar V."/>
            <person name="Gundlach H."/>
            <person name="Zhou S."/>
            <person name="Mudge J."/>
            <person name="Bharti A.K."/>
            <person name="Murray J.D."/>
            <person name="Naoumkina M.A."/>
            <person name="Rosen B."/>
            <person name="Silverstein K.A."/>
            <person name="Tang H."/>
            <person name="Rombauts S."/>
            <person name="Zhao P.X."/>
            <person name="Zhou P."/>
            <person name="Barbe V."/>
            <person name="Bardou P."/>
            <person name="Bechner M."/>
            <person name="Bellec A."/>
            <person name="Berger A."/>
            <person name="Berges H."/>
            <person name="Bidwell S."/>
            <person name="Bisseling T."/>
            <person name="Choisne N."/>
            <person name="Couloux A."/>
            <person name="Denny R."/>
            <person name="Deshpande S."/>
            <person name="Dai X."/>
            <person name="Doyle J.J."/>
            <person name="Dudez A.M."/>
            <person name="Farmer A.D."/>
            <person name="Fouteau S."/>
            <person name="Franken C."/>
            <person name="Gibelin C."/>
            <person name="Gish J."/>
            <person name="Goldstein S."/>
            <person name="Gonzalez A.J."/>
            <person name="Green P.J."/>
            <person name="Hallab A."/>
            <person name="Hartog M."/>
            <person name="Hua A."/>
            <person name="Humphray S.J."/>
            <person name="Jeong D.H."/>
            <person name="Jing Y."/>
            <person name="Jocker A."/>
            <person name="Kenton S.M."/>
            <person name="Kim D.J."/>
            <person name="Klee K."/>
            <person name="Lai H."/>
            <person name="Lang C."/>
            <person name="Lin S."/>
            <person name="Macmil S.L."/>
            <person name="Magdelenat G."/>
            <person name="Matthews L."/>
            <person name="McCorrison J."/>
            <person name="Monaghan E.L."/>
            <person name="Mun J.H."/>
            <person name="Najar F.Z."/>
            <person name="Nicholson C."/>
            <person name="Noirot C."/>
            <person name="O'Bleness M."/>
            <person name="Paule C.R."/>
            <person name="Poulain J."/>
            <person name="Prion F."/>
            <person name="Qin B."/>
            <person name="Qu C."/>
            <person name="Retzel E.F."/>
            <person name="Riddle C."/>
            <person name="Sallet E."/>
            <person name="Samain S."/>
            <person name="Samson N."/>
            <person name="Sanders I."/>
            <person name="Saurat O."/>
            <person name="Scarpelli C."/>
            <person name="Schiex T."/>
            <person name="Segurens B."/>
            <person name="Severin A.J."/>
            <person name="Sherrier D.J."/>
            <person name="Shi R."/>
            <person name="Sims S."/>
            <person name="Singer S.R."/>
            <person name="Sinharoy S."/>
            <person name="Sterck L."/>
            <person name="Viollet A."/>
            <person name="Wang B.B."/>
            <person name="Wang K."/>
            <person name="Wang M."/>
            <person name="Wang X."/>
            <person name="Warfsmann J."/>
            <person name="Weissenbach J."/>
            <person name="White D.D."/>
            <person name="White J.D."/>
            <person name="Wiley G.B."/>
            <person name="Wincker P."/>
            <person name="Xing Y."/>
            <person name="Yang L."/>
            <person name="Yao Z."/>
            <person name="Ying F."/>
            <person name="Zhai J."/>
            <person name="Zhou L."/>
            <person name="Zuber A."/>
            <person name="Denarie J."/>
            <person name="Dixon R.A."/>
            <person name="May G.D."/>
            <person name="Schwartz D.C."/>
            <person name="Rogers J."/>
            <person name="Quetier F."/>
            <person name="Town C.D."/>
            <person name="Roe B.A."/>
        </authorList>
    </citation>
    <scope>NUCLEOTIDE SEQUENCE [LARGE SCALE GENOMIC DNA]</scope>
    <source>
        <strain evidence="3">A17</strain>
        <strain evidence="4 5">cv. Jemalong A17</strain>
    </source>
</reference>
<dbReference type="Proteomes" id="UP000002051">
    <property type="component" value="Chromosome 6"/>
</dbReference>
<evidence type="ECO:0000313" key="5">
    <source>
        <dbReference type="Proteomes" id="UP000002051"/>
    </source>
</evidence>
<reference evidence="3 5" key="2">
    <citation type="journal article" date="2014" name="BMC Genomics">
        <title>An improved genome release (version Mt4.0) for the model legume Medicago truncatula.</title>
        <authorList>
            <person name="Tang H."/>
            <person name="Krishnakumar V."/>
            <person name="Bidwell S."/>
            <person name="Rosen B."/>
            <person name="Chan A."/>
            <person name="Zhou S."/>
            <person name="Gentzbittel L."/>
            <person name="Childs K.L."/>
            <person name="Yandell M."/>
            <person name="Gundlach H."/>
            <person name="Mayer K.F."/>
            <person name="Schwartz D.C."/>
            <person name="Town C.D."/>
        </authorList>
    </citation>
    <scope>GENOME REANNOTATION</scope>
    <source>
        <strain evidence="4 5">cv. Jemalong A17</strain>
    </source>
</reference>
<organism evidence="3 5">
    <name type="scientific">Medicago truncatula</name>
    <name type="common">Barrel medic</name>
    <name type="synonym">Medicago tribuloides</name>
    <dbReference type="NCBI Taxonomy" id="3880"/>
    <lineage>
        <taxon>Eukaryota</taxon>
        <taxon>Viridiplantae</taxon>
        <taxon>Streptophyta</taxon>
        <taxon>Embryophyta</taxon>
        <taxon>Tracheophyta</taxon>
        <taxon>Spermatophyta</taxon>
        <taxon>Magnoliopsida</taxon>
        <taxon>eudicotyledons</taxon>
        <taxon>Gunneridae</taxon>
        <taxon>Pentapetalae</taxon>
        <taxon>rosids</taxon>
        <taxon>fabids</taxon>
        <taxon>Fabales</taxon>
        <taxon>Fabaceae</taxon>
        <taxon>Papilionoideae</taxon>
        <taxon>50 kb inversion clade</taxon>
        <taxon>NPAAA clade</taxon>
        <taxon>Hologalegina</taxon>
        <taxon>IRL clade</taxon>
        <taxon>Trifolieae</taxon>
        <taxon>Medicago</taxon>
    </lineage>
</organism>
<dbReference type="EnsemblPlants" id="AES76969">
    <property type="protein sequence ID" value="AES76969"/>
    <property type="gene ID" value="MTR_6g090000"/>
</dbReference>
<dbReference type="PANTHER" id="PTHR31672">
    <property type="entry name" value="BNACNNG10540D PROTEIN"/>
    <property type="match status" value="1"/>
</dbReference>
<evidence type="ECO:0000259" key="2">
    <source>
        <dbReference type="Pfam" id="PF00646"/>
    </source>
</evidence>
<dbReference type="AlphaFoldDB" id="G7KQH5"/>
<dbReference type="InterPro" id="IPR001810">
    <property type="entry name" value="F-box_dom"/>
</dbReference>
<gene>
    <name evidence="3" type="ordered locus">MTR_6g090000</name>
</gene>
<proteinExistence type="predicted"/>
<evidence type="ECO:0000313" key="4">
    <source>
        <dbReference type="EnsemblPlants" id="AES76969"/>
    </source>
</evidence>
<dbReference type="PaxDb" id="3880-AES76969"/>
<sequence>MNLGLETLLNEEISKPLKLHVALYRSNRFVGNAKSLTNFLYVYTSLSLQNKCKNQLSLCVYHQHFELKVFRHPLHIVSDKSKQYDANVAEIRKGMNNVKSQSKLETKMWMLEMIQHCKDKLQQKKVAKLLKEIDELQNLKTDLQNIYSYLLRFGERMNWESLTEDLHIEILARLPVKSLMRFKCVQRSWEILFETPAFEKKCRLHSSKKGYDESINFRRYPKRRSLAKSKNLVAKMSHVDVVAEIRRGMNDAKCAYDIKTEPLNQQMRFLEDVLTCKAKLQKELASKHEKDNAEIQKLRAKLQKRIDEVRKLTKTDEEAAGGLR</sequence>
<dbReference type="HOGENOM" id="CLU_858868_0_0_1"/>
<dbReference type="SUPFAM" id="SSF81383">
    <property type="entry name" value="F-box domain"/>
    <property type="match status" value="1"/>
</dbReference>
<feature type="coiled-coil region" evidence="1">
    <location>
        <begin position="281"/>
        <end position="315"/>
    </location>
</feature>
<evidence type="ECO:0000313" key="3">
    <source>
        <dbReference type="EMBL" id="AES76969.1"/>
    </source>
</evidence>
<dbReference type="EMBL" id="CM001222">
    <property type="protein sequence ID" value="AES76969.1"/>
    <property type="molecule type" value="Genomic_DNA"/>
</dbReference>
<accession>G7KQH5</accession>
<dbReference type="Pfam" id="PF00646">
    <property type="entry name" value="F-box"/>
    <property type="match status" value="1"/>
</dbReference>
<dbReference type="CDD" id="cd22157">
    <property type="entry name" value="F-box_AtFBW1-like"/>
    <property type="match status" value="1"/>
</dbReference>
<dbReference type="Gene3D" id="1.20.1280.50">
    <property type="match status" value="1"/>
</dbReference>
<feature type="coiled-coil region" evidence="1">
    <location>
        <begin position="119"/>
        <end position="146"/>
    </location>
</feature>
<keyword evidence="5" id="KW-1185">Reference proteome</keyword>
<dbReference type="InterPro" id="IPR050796">
    <property type="entry name" value="SCF_F-box_component"/>
</dbReference>
<keyword evidence="1" id="KW-0175">Coiled coil</keyword>
<dbReference type="PANTHER" id="PTHR31672:SF13">
    <property type="entry name" value="F-BOX PROTEIN CPR30-LIKE"/>
    <property type="match status" value="1"/>
</dbReference>
<name>G7KQH5_MEDTR</name>
<feature type="domain" description="F-box" evidence="2">
    <location>
        <begin position="159"/>
        <end position="198"/>
    </location>
</feature>
<protein>
    <recommendedName>
        <fullName evidence="2">F-box domain-containing protein</fullName>
    </recommendedName>
</protein>
<reference evidence="4" key="3">
    <citation type="submission" date="2015-04" db="UniProtKB">
        <authorList>
            <consortium name="EnsemblPlants"/>
        </authorList>
    </citation>
    <scope>IDENTIFICATION</scope>
    <source>
        <strain evidence="4">cv. Jemalong A17</strain>
    </source>
</reference>